<organism evidence="1 2">
    <name type="scientific">Rhypophila decipiens</name>
    <dbReference type="NCBI Taxonomy" id="261697"/>
    <lineage>
        <taxon>Eukaryota</taxon>
        <taxon>Fungi</taxon>
        <taxon>Dikarya</taxon>
        <taxon>Ascomycota</taxon>
        <taxon>Pezizomycotina</taxon>
        <taxon>Sordariomycetes</taxon>
        <taxon>Sordariomycetidae</taxon>
        <taxon>Sordariales</taxon>
        <taxon>Naviculisporaceae</taxon>
        <taxon>Rhypophila</taxon>
    </lineage>
</organism>
<protein>
    <recommendedName>
        <fullName evidence="3">F-box domain-containing protein</fullName>
    </recommendedName>
</protein>
<gene>
    <name evidence="1" type="ORF">QBC37DRAFT_375206</name>
</gene>
<comment type="caution">
    <text evidence="1">The sequence shown here is derived from an EMBL/GenBank/DDBJ whole genome shotgun (WGS) entry which is preliminary data.</text>
</comment>
<accession>A0AAN7B8R8</accession>
<reference evidence="1" key="2">
    <citation type="submission" date="2023-05" db="EMBL/GenBank/DDBJ databases">
        <authorList>
            <consortium name="Lawrence Berkeley National Laboratory"/>
            <person name="Steindorff A."/>
            <person name="Hensen N."/>
            <person name="Bonometti L."/>
            <person name="Westerberg I."/>
            <person name="Brannstrom I.O."/>
            <person name="Guillou S."/>
            <person name="Cros-Aarteil S."/>
            <person name="Calhoun S."/>
            <person name="Haridas S."/>
            <person name="Kuo A."/>
            <person name="Mondo S."/>
            <person name="Pangilinan J."/>
            <person name="Riley R."/>
            <person name="Labutti K."/>
            <person name="Andreopoulos B."/>
            <person name="Lipzen A."/>
            <person name="Chen C."/>
            <person name="Yanf M."/>
            <person name="Daum C."/>
            <person name="Ng V."/>
            <person name="Clum A."/>
            <person name="Ohm R."/>
            <person name="Martin F."/>
            <person name="Silar P."/>
            <person name="Natvig D."/>
            <person name="Lalanne C."/>
            <person name="Gautier V."/>
            <person name="Ament-Velasquez S.L."/>
            <person name="Kruys A."/>
            <person name="Hutchinson M.I."/>
            <person name="Powell A.J."/>
            <person name="Barry K."/>
            <person name="Miller A.N."/>
            <person name="Grigoriev I.V."/>
            <person name="Debuchy R."/>
            <person name="Gladieux P."/>
            <person name="Thoren M.H."/>
            <person name="Johannesson H."/>
        </authorList>
    </citation>
    <scope>NUCLEOTIDE SEQUENCE</scope>
    <source>
        <strain evidence="1">PSN293</strain>
    </source>
</reference>
<name>A0AAN7B8R8_9PEZI</name>
<dbReference type="EMBL" id="MU858131">
    <property type="protein sequence ID" value="KAK4212230.1"/>
    <property type="molecule type" value="Genomic_DNA"/>
</dbReference>
<evidence type="ECO:0000313" key="2">
    <source>
        <dbReference type="Proteomes" id="UP001301769"/>
    </source>
</evidence>
<dbReference type="AlphaFoldDB" id="A0AAN7B8R8"/>
<evidence type="ECO:0000313" key="1">
    <source>
        <dbReference type="EMBL" id="KAK4212230.1"/>
    </source>
</evidence>
<evidence type="ECO:0008006" key="3">
    <source>
        <dbReference type="Google" id="ProtNLM"/>
    </source>
</evidence>
<sequence>MASPIYKLLNVHDVVYIILGYLIEPQDILNVSSTCKSLDEAARPHLFRSINLPELSVRAPRRNKPAFHQRFPDQLTKYTRLIQVDDYSISTLHCVPRLRAIFWSNMPRSLDLLVLVQRNCPNIESLKIGPLEYSDDAWYLAGPGQFPNPPQAPRADDHSLLPLHGGVNMKIPPTIPVTFDFQRLTYLSLAAARVADGRGRFYVENIVALLRGSPNLKGLDLTGYPEGELNWVCRGGIYGPITRRRWDRSGFDQSRGPFLHLLCMAYQQSGAEPLKLRFLKLGPGAEPTNYRSAASPQDHYRGSLMDLSYLEELDFEFNDARAISLGLFPKAPKLREIWINNLAEDIFEDNDADSLRNTWGGESEEKCQYLATKLAEEYDKLSYVRVDDMAWRIYRASPEDGAAGPCSYPELLPVPKGDVDRELPWAFDTSMPGFQPSHQWLRPVPCRKI</sequence>
<dbReference type="SUPFAM" id="SSF52047">
    <property type="entry name" value="RNI-like"/>
    <property type="match status" value="1"/>
</dbReference>
<proteinExistence type="predicted"/>
<reference evidence="1" key="1">
    <citation type="journal article" date="2023" name="Mol. Phylogenet. Evol.">
        <title>Genome-scale phylogeny and comparative genomics of the fungal order Sordariales.</title>
        <authorList>
            <person name="Hensen N."/>
            <person name="Bonometti L."/>
            <person name="Westerberg I."/>
            <person name="Brannstrom I.O."/>
            <person name="Guillou S."/>
            <person name="Cros-Aarteil S."/>
            <person name="Calhoun S."/>
            <person name="Haridas S."/>
            <person name="Kuo A."/>
            <person name="Mondo S."/>
            <person name="Pangilinan J."/>
            <person name="Riley R."/>
            <person name="LaButti K."/>
            <person name="Andreopoulos B."/>
            <person name="Lipzen A."/>
            <person name="Chen C."/>
            <person name="Yan M."/>
            <person name="Daum C."/>
            <person name="Ng V."/>
            <person name="Clum A."/>
            <person name="Steindorff A."/>
            <person name="Ohm R.A."/>
            <person name="Martin F."/>
            <person name="Silar P."/>
            <person name="Natvig D.O."/>
            <person name="Lalanne C."/>
            <person name="Gautier V."/>
            <person name="Ament-Velasquez S.L."/>
            <person name="Kruys A."/>
            <person name="Hutchinson M.I."/>
            <person name="Powell A.J."/>
            <person name="Barry K."/>
            <person name="Miller A.N."/>
            <person name="Grigoriev I.V."/>
            <person name="Debuchy R."/>
            <person name="Gladieux P."/>
            <person name="Hiltunen Thoren M."/>
            <person name="Johannesson H."/>
        </authorList>
    </citation>
    <scope>NUCLEOTIDE SEQUENCE</scope>
    <source>
        <strain evidence="1">PSN293</strain>
    </source>
</reference>
<keyword evidence="2" id="KW-1185">Reference proteome</keyword>
<dbReference type="Proteomes" id="UP001301769">
    <property type="component" value="Unassembled WGS sequence"/>
</dbReference>